<dbReference type="EMBL" id="LAZR01001140">
    <property type="protein sequence ID" value="KKN50007.1"/>
    <property type="molecule type" value="Genomic_DNA"/>
</dbReference>
<name>A0A0F9RJJ5_9ZZZZ</name>
<organism evidence="2">
    <name type="scientific">marine sediment metagenome</name>
    <dbReference type="NCBI Taxonomy" id="412755"/>
    <lineage>
        <taxon>unclassified sequences</taxon>
        <taxon>metagenomes</taxon>
        <taxon>ecological metagenomes</taxon>
    </lineage>
</organism>
<accession>A0A0F9RJJ5</accession>
<dbReference type="Pfam" id="PF20172">
    <property type="entry name" value="DUF6538"/>
    <property type="match status" value="1"/>
</dbReference>
<gene>
    <name evidence="2" type="ORF">LCGC14_0637210</name>
</gene>
<dbReference type="AlphaFoldDB" id="A0A0F9RJJ5"/>
<comment type="caution">
    <text evidence="2">The sequence shown here is derived from an EMBL/GenBank/DDBJ whole genome shotgun (WGS) entry which is preliminary data.</text>
</comment>
<feature type="domain" description="DUF6538" evidence="1">
    <location>
        <begin position="20"/>
        <end position="74"/>
    </location>
</feature>
<proteinExistence type="predicted"/>
<dbReference type="InterPro" id="IPR046668">
    <property type="entry name" value="DUF6538"/>
</dbReference>
<protein>
    <recommendedName>
        <fullName evidence="1">DUF6538 domain-containing protein</fullName>
    </recommendedName>
</protein>
<sequence>MSTGVVHSVRADTMAGAANLRLKGARVHFRRKIRYNLRERFGRSEVVRSLQTRERRTAAARALMVWLQVERVFETVLQEPTLRREQIDRLLENAAADIAWADEIRLARNGSIFDHHGSPPLDADALVLESEAQTWRKELARNDVSSIQGMAHRCADRMGLNIRPGSVDERLIGRALLKLLAENAEQTAETLRREVYPFLHSRELDHDDLDPEISEATSPPDLSRGDVFPYCIANEASDADAMVEIKAKFASKEPAAAEHE</sequence>
<evidence type="ECO:0000313" key="2">
    <source>
        <dbReference type="EMBL" id="KKN50007.1"/>
    </source>
</evidence>
<reference evidence="2" key="1">
    <citation type="journal article" date="2015" name="Nature">
        <title>Complex archaea that bridge the gap between prokaryotes and eukaryotes.</title>
        <authorList>
            <person name="Spang A."/>
            <person name="Saw J.H."/>
            <person name="Jorgensen S.L."/>
            <person name="Zaremba-Niedzwiedzka K."/>
            <person name="Martijn J."/>
            <person name="Lind A.E."/>
            <person name="van Eijk R."/>
            <person name="Schleper C."/>
            <person name="Guy L."/>
            <person name="Ettema T.J."/>
        </authorList>
    </citation>
    <scope>NUCLEOTIDE SEQUENCE</scope>
</reference>
<evidence type="ECO:0000259" key="1">
    <source>
        <dbReference type="Pfam" id="PF20172"/>
    </source>
</evidence>
<feature type="non-terminal residue" evidence="2">
    <location>
        <position position="260"/>
    </location>
</feature>